<accession>A0A2P8VFC3</accession>
<dbReference type="NCBIfam" id="TIGR01644">
    <property type="entry name" value="phage_P2_V"/>
    <property type="match status" value="1"/>
</dbReference>
<dbReference type="InterPro" id="IPR006531">
    <property type="entry name" value="Gp5/Vgr_OB"/>
</dbReference>
<organism evidence="4 5">
    <name type="scientific">Siccibacter turicensis</name>
    <dbReference type="NCBI Taxonomy" id="357233"/>
    <lineage>
        <taxon>Bacteria</taxon>
        <taxon>Pseudomonadati</taxon>
        <taxon>Pseudomonadota</taxon>
        <taxon>Gammaproteobacteria</taxon>
        <taxon>Enterobacterales</taxon>
        <taxon>Enterobacteriaceae</taxon>
        <taxon>Siccibacter</taxon>
    </lineage>
</organism>
<evidence type="ECO:0000313" key="5">
    <source>
        <dbReference type="Proteomes" id="UP000240212"/>
    </source>
</evidence>
<proteinExistence type="predicted"/>
<dbReference type="AlphaFoldDB" id="A0A2P8VFC3"/>
<dbReference type="EMBL" id="PYEP01000008">
    <property type="protein sequence ID" value="PSN06247.1"/>
    <property type="molecule type" value="Genomic_DNA"/>
</dbReference>
<dbReference type="Pfam" id="PF18715">
    <property type="entry name" value="Phage_spike"/>
    <property type="match status" value="1"/>
</dbReference>
<dbReference type="InterPro" id="IPR037026">
    <property type="entry name" value="Vgr_OB-fold_dom_sf"/>
</dbReference>
<protein>
    <submittedName>
        <fullName evidence="4">Phage baseplate assembly protein V</fullName>
    </submittedName>
</protein>
<evidence type="ECO:0000259" key="3">
    <source>
        <dbReference type="Pfam" id="PF18715"/>
    </source>
</evidence>
<dbReference type="OrthoDB" id="4931325at2"/>
<dbReference type="Gene3D" id="2.40.50.230">
    <property type="entry name" value="Gp5 N-terminal domain"/>
    <property type="match status" value="1"/>
</dbReference>
<name>A0A2P8VFC3_9ENTR</name>
<dbReference type="STRING" id="1388748.GCA_000463155_00658"/>
<feature type="domain" description="Gp5/Type VI secretion system Vgr protein OB-fold" evidence="2">
    <location>
        <begin position="19"/>
        <end position="86"/>
    </location>
</feature>
<dbReference type="Gene3D" id="6.20.150.10">
    <property type="match status" value="1"/>
</dbReference>
<reference evidence="4 5" key="1">
    <citation type="submission" date="2018-03" db="EMBL/GenBank/DDBJ databases">
        <title>Draft genome sequence of the first documented clinical Siccibacter turicensis isolate in Austria.</title>
        <authorList>
            <person name="Lepuschitz S."/>
            <person name="Pekard-Amenitsch S."/>
            <person name="Haunold R."/>
            <person name="Schill S."/>
            <person name="Mach R."/>
            <person name="Allerberger F."/>
            <person name="Ruppitsch W."/>
            <person name="Forsythe S.J."/>
        </authorList>
    </citation>
    <scope>NUCLEOTIDE SEQUENCE [LARGE SCALE GENOMIC DNA]</scope>
    <source>
        <strain evidence="4 5">6100069499-17</strain>
    </source>
</reference>
<keyword evidence="5" id="KW-1185">Reference proteome</keyword>
<evidence type="ECO:0000259" key="2">
    <source>
        <dbReference type="Pfam" id="PF04717"/>
    </source>
</evidence>
<comment type="caution">
    <text evidence="4">The sequence shown here is derived from an EMBL/GenBank/DDBJ whole genome shotgun (WGS) entry which is preliminary data.</text>
</comment>
<gene>
    <name evidence="4" type="ORF">C7G83_17045</name>
</gene>
<feature type="region of interest" description="Disordered" evidence="1">
    <location>
        <begin position="186"/>
        <end position="213"/>
    </location>
</feature>
<dbReference type="InterPro" id="IPR040629">
    <property type="entry name" value="Phage_spike"/>
</dbReference>
<feature type="domain" description="Phage spike trimer" evidence="3">
    <location>
        <begin position="138"/>
        <end position="190"/>
    </location>
</feature>
<sequence length="213" mass="22363">MNTYASIHDIARALRNLIRTGVIVETDLAAGRCRVQTGGITTGWLQWLTQRAGRSRSWWAPSVGEQVMLLAVGGELETAFILPGIFSDAHPAPSASADGWQVTFPDGATLAYEPDTGALQVAGIRTADVTAAESITATVPVVRVTADTRITLDSPEVVCTNRLITGSIEVQRGGTMTGTITHSGGALTSNGVQLDSHTHGSVQHGGSWTEGTR</sequence>
<dbReference type="InterPro" id="IPR013046">
    <property type="entry name" value="GpV/Gp45"/>
</dbReference>
<dbReference type="Proteomes" id="UP000240212">
    <property type="component" value="Unassembled WGS sequence"/>
</dbReference>
<dbReference type="RefSeq" id="WP_106878100.1">
    <property type="nucleotide sequence ID" value="NZ_PYEP01000008.1"/>
</dbReference>
<evidence type="ECO:0000313" key="4">
    <source>
        <dbReference type="EMBL" id="PSN06247.1"/>
    </source>
</evidence>
<dbReference type="Pfam" id="PF04717">
    <property type="entry name" value="Phage_base_V"/>
    <property type="match status" value="1"/>
</dbReference>
<evidence type="ECO:0000256" key="1">
    <source>
        <dbReference type="SAM" id="MobiDB-lite"/>
    </source>
</evidence>